<dbReference type="OrthoDB" id="3625875at2"/>
<dbReference type="EMBL" id="VMNW02000056">
    <property type="protein sequence ID" value="KAA9155526.1"/>
    <property type="molecule type" value="Genomic_DNA"/>
</dbReference>
<evidence type="ECO:0000313" key="2">
    <source>
        <dbReference type="Proteomes" id="UP000319769"/>
    </source>
</evidence>
<dbReference type="Proteomes" id="UP000319769">
    <property type="component" value="Unassembled WGS sequence"/>
</dbReference>
<comment type="caution">
    <text evidence="1">The sequence shown here is derived from an EMBL/GenBank/DDBJ whole genome shotgun (WGS) entry which is preliminary data.</text>
</comment>
<dbReference type="AlphaFoldDB" id="A0A5N0UTY5"/>
<keyword evidence="2" id="KW-1185">Reference proteome</keyword>
<reference evidence="1" key="1">
    <citation type="submission" date="2019-09" db="EMBL/GenBank/DDBJ databases">
        <authorList>
            <person name="Teo W.F.A."/>
            <person name="Duangmal K."/>
        </authorList>
    </citation>
    <scope>NUCLEOTIDE SEQUENCE [LARGE SCALE GENOMIC DNA]</scope>
    <source>
        <strain evidence="1">K81G1</strain>
    </source>
</reference>
<evidence type="ECO:0000313" key="1">
    <source>
        <dbReference type="EMBL" id="KAA9155526.1"/>
    </source>
</evidence>
<protein>
    <submittedName>
        <fullName evidence="1">Uncharacterized protein</fullName>
    </submittedName>
</protein>
<dbReference type="RefSeq" id="WP_144748852.1">
    <property type="nucleotide sequence ID" value="NZ_VMNW02000056.1"/>
</dbReference>
<accession>A0A5N0UTY5</accession>
<organism evidence="1 2">
    <name type="scientific">Amycolatopsis acidicola</name>
    <dbReference type="NCBI Taxonomy" id="2596893"/>
    <lineage>
        <taxon>Bacteria</taxon>
        <taxon>Bacillati</taxon>
        <taxon>Actinomycetota</taxon>
        <taxon>Actinomycetes</taxon>
        <taxon>Pseudonocardiales</taxon>
        <taxon>Pseudonocardiaceae</taxon>
        <taxon>Amycolatopsis</taxon>
    </lineage>
</organism>
<sequence length="139" mass="15516">MSLFEATDGDRRRQQRENLAGLTKLVELGAKRKLSPLTWRLPDGYGTLSGNVETIPRAAQHPRDTFKAWHDAIAALPRVEPGKLGFRRDGAPRAEGTRDGKTWLIAVFKLPLAKQGSWPCCEFVIQAEWYEDELAEAAG</sequence>
<name>A0A5N0UTY5_9PSEU</name>
<proteinExistence type="predicted"/>
<gene>
    <name evidence="1" type="ORF">FPZ12_029465</name>
</gene>